<dbReference type="InterPro" id="IPR008688">
    <property type="entry name" value="ATP_synth_Bsub_B/MI25"/>
</dbReference>
<evidence type="ECO:0000256" key="7">
    <source>
        <dbReference type="SAM" id="Phobius"/>
    </source>
</evidence>
<protein>
    <submittedName>
        <fullName evidence="8">Uncharacterized protein</fullName>
    </submittedName>
</protein>
<keyword evidence="7" id="KW-1133">Transmembrane helix</keyword>
<keyword evidence="3" id="KW-0138">CF(0)</keyword>
<comment type="caution">
    <text evidence="8">The sequence shown here is derived from an EMBL/GenBank/DDBJ whole genome shotgun (WGS) entry which is preliminary data.</text>
</comment>
<keyword evidence="2" id="KW-0813">Transport</keyword>
<sequence>MNNQTNLSEQDMFIVSALTQGTLATIKEVKTSRENHSIEIDQIALRINVLEDKMICQDDIVKLEQNLKDSISSMLDHRIEKLENNFKTYINENVVMKSELHNSTQATIKWVNENTATKQDILKLENALLWKLIGFISAIVALTAYIIKH</sequence>
<evidence type="ECO:0000256" key="3">
    <source>
        <dbReference type="ARBA" id="ARBA00022547"/>
    </source>
</evidence>
<name>A0A852PSV4_HAEHA</name>
<accession>A0A852PSV4</accession>
<evidence type="ECO:0000313" key="8">
    <source>
        <dbReference type="EMBL" id="NYA27530.1"/>
    </source>
</evidence>
<comment type="subcellular location">
    <subcellularLocation>
        <location evidence="1">Membrane</location>
    </subcellularLocation>
</comment>
<dbReference type="GO" id="GO:0015986">
    <property type="term" value="P:proton motive force-driven ATP synthesis"/>
    <property type="evidence" value="ECO:0007669"/>
    <property type="project" value="InterPro"/>
</dbReference>
<dbReference type="AlphaFoldDB" id="A0A852PSV4"/>
<dbReference type="GO" id="GO:0015078">
    <property type="term" value="F:proton transmembrane transporter activity"/>
    <property type="evidence" value="ECO:0007669"/>
    <property type="project" value="InterPro"/>
</dbReference>
<keyword evidence="5" id="KW-0406">Ion transport</keyword>
<keyword evidence="4" id="KW-0375">Hydrogen ion transport</keyword>
<feature type="transmembrane region" description="Helical" evidence="7">
    <location>
        <begin position="128"/>
        <end position="147"/>
    </location>
</feature>
<dbReference type="RefSeq" id="WP_179227753.1">
    <property type="nucleotide sequence ID" value="NZ_JACBKA010000013.1"/>
</dbReference>
<evidence type="ECO:0000256" key="5">
    <source>
        <dbReference type="ARBA" id="ARBA00023065"/>
    </source>
</evidence>
<dbReference type="Pfam" id="PF05405">
    <property type="entry name" value="Mt_ATP-synt_B"/>
    <property type="match status" value="1"/>
</dbReference>
<organism evidence="8 9">
    <name type="scientific">Haemophilus haemolyticus</name>
    <dbReference type="NCBI Taxonomy" id="726"/>
    <lineage>
        <taxon>Bacteria</taxon>
        <taxon>Pseudomonadati</taxon>
        <taxon>Pseudomonadota</taxon>
        <taxon>Gammaproteobacteria</taxon>
        <taxon>Pasteurellales</taxon>
        <taxon>Pasteurellaceae</taxon>
        <taxon>Haemophilus</taxon>
    </lineage>
</organism>
<evidence type="ECO:0000256" key="1">
    <source>
        <dbReference type="ARBA" id="ARBA00004370"/>
    </source>
</evidence>
<dbReference type="EMBL" id="JACBKA010000013">
    <property type="protein sequence ID" value="NYA27530.1"/>
    <property type="molecule type" value="Genomic_DNA"/>
</dbReference>
<evidence type="ECO:0000256" key="6">
    <source>
        <dbReference type="ARBA" id="ARBA00023136"/>
    </source>
</evidence>
<reference evidence="8 9" key="1">
    <citation type="submission" date="2020-07" db="EMBL/GenBank/DDBJ databases">
        <title>Genus Haemophilus, Bergeys manual.</title>
        <authorList>
            <person name="Noerskov-Lauritsen N."/>
        </authorList>
    </citation>
    <scope>NUCLEOTIDE SEQUENCE [LARGE SCALE GENOMIC DNA]</scope>
    <source>
        <strain evidence="8 9">CCUG30047</strain>
    </source>
</reference>
<proteinExistence type="predicted"/>
<dbReference type="Proteomes" id="UP000590599">
    <property type="component" value="Unassembled WGS sequence"/>
</dbReference>
<evidence type="ECO:0000256" key="2">
    <source>
        <dbReference type="ARBA" id="ARBA00022448"/>
    </source>
</evidence>
<keyword evidence="7" id="KW-0812">Transmembrane</keyword>
<gene>
    <name evidence="8" type="ORF">HZI69_06750</name>
</gene>
<keyword evidence="6 7" id="KW-0472">Membrane</keyword>
<evidence type="ECO:0000256" key="4">
    <source>
        <dbReference type="ARBA" id="ARBA00022781"/>
    </source>
</evidence>
<dbReference type="GO" id="GO:0045259">
    <property type="term" value="C:proton-transporting ATP synthase complex"/>
    <property type="evidence" value="ECO:0007669"/>
    <property type="project" value="UniProtKB-KW"/>
</dbReference>
<evidence type="ECO:0000313" key="9">
    <source>
        <dbReference type="Proteomes" id="UP000590599"/>
    </source>
</evidence>